<dbReference type="eggNOG" id="COG3590">
    <property type="taxonomic scope" value="Bacteria"/>
</dbReference>
<dbReference type="GO" id="GO:0006508">
    <property type="term" value="P:proteolysis"/>
    <property type="evidence" value="ECO:0007669"/>
    <property type="project" value="InterPro"/>
</dbReference>
<dbReference type="PROSITE" id="PS51885">
    <property type="entry name" value="NEPRILYSIN"/>
    <property type="match status" value="1"/>
</dbReference>
<dbReference type="KEGG" id="eae:EAE_17365"/>
<dbReference type="HOGENOM" id="CLU_006187_1_1_6"/>
<dbReference type="AlphaFoldDB" id="A0A0H3FZR9"/>
<organism evidence="2 3">
    <name type="scientific">Klebsiella aerogenes (strain ATCC 13048 / DSM 30053 / CCUG 1429 / JCM 1235 / KCTC 2190 / NBRC 13534 / NCIMB 10102 / NCTC 10006 / CDC 819-56)</name>
    <name type="common">Enterobacter aerogenes</name>
    <dbReference type="NCBI Taxonomy" id="1028307"/>
    <lineage>
        <taxon>Bacteria</taxon>
        <taxon>Pseudomonadati</taxon>
        <taxon>Pseudomonadota</taxon>
        <taxon>Gammaproteobacteria</taxon>
        <taxon>Enterobacterales</taxon>
        <taxon>Enterobacteriaceae</taxon>
        <taxon>Klebsiella/Raoultella group</taxon>
        <taxon>Klebsiella</taxon>
    </lineage>
</organism>
<proteinExistence type="predicted"/>
<reference evidence="2 3" key="1">
    <citation type="journal article" date="2012" name="J. Bacteriol.">
        <title>Complete genome sequence of Enterobacter aerogenes KCTC 2190.</title>
        <authorList>
            <person name="Shin S.H."/>
            <person name="Kim S."/>
            <person name="Kim J.Y."/>
            <person name="Lee S."/>
            <person name="Um Y."/>
            <person name="Oh M.K."/>
            <person name="Kim Y.R."/>
            <person name="Lee J."/>
            <person name="Yang K.S."/>
        </authorList>
    </citation>
    <scope>NUCLEOTIDE SEQUENCE [LARGE SCALE GENOMIC DNA]</scope>
    <source>
        <strain evidence="2 3">KCTC 2190</strain>
    </source>
</reference>
<dbReference type="Pfam" id="PF01431">
    <property type="entry name" value="Peptidase_M13"/>
    <property type="match status" value="1"/>
</dbReference>
<sequence length="131" mass="14946">MLWTQQDEANFIQKANVIADFYSNIEVLPGNYINGLLTRGECLADLSGCDIAWKTLQRLSQEETSELREAFQTSLLMLWREYASENIMRKLLTSGPHAPARFRAIGCLHYLARRYSGDESVNQGIQAIELF</sequence>
<dbReference type="EMBL" id="CP002824">
    <property type="protein sequence ID" value="AEG98384.1"/>
    <property type="molecule type" value="Genomic_DNA"/>
</dbReference>
<evidence type="ECO:0000259" key="1">
    <source>
        <dbReference type="Pfam" id="PF01431"/>
    </source>
</evidence>
<feature type="domain" description="Peptidase M13 C-terminal" evidence="1">
    <location>
        <begin position="3"/>
        <end position="108"/>
    </location>
</feature>
<evidence type="ECO:0000313" key="3">
    <source>
        <dbReference type="Proteomes" id="UP000008881"/>
    </source>
</evidence>
<gene>
    <name evidence="2" type="ordered locus">EAE_17365</name>
</gene>
<dbReference type="OrthoDB" id="9775677at2"/>
<protein>
    <submittedName>
        <fullName evidence="2">PgPepO oligopeptidase</fullName>
    </submittedName>
</protein>
<dbReference type="Proteomes" id="UP000008881">
    <property type="component" value="Chromosome"/>
</dbReference>
<keyword evidence="3" id="KW-1185">Reference proteome</keyword>
<dbReference type="InterPro" id="IPR000718">
    <property type="entry name" value="Peptidase_M13"/>
</dbReference>
<accession>A0A0H3FZR9</accession>
<dbReference type="GO" id="GO:0004222">
    <property type="term" value="F:metalloendopeptidase activity"/>
    <property type="evidence" value="ECO:0007669"/>
    <property type="project" value="InterPro"/>
</dbReference>
<dbReference type="Gene3D" id="3.40.390.10">
    <property type="entry name" value="Collagenase (Catalytic Domain)"/>
    <property type="match status" value="1"/>
</dbReference>
<dbReference type="SUPFAM" id="SSF55486">
    <property type="entry name" value="Metalloproteases ('zincins'), catalytic domain"/>
    <property type="match status" value="1"/>
</dbReference>
<dbReference type="InterPro" id="IPR018497">
    <property type="entry name" value="Peptidase_M13_C"/>
</dbReference>
<evidence type="ECO:0000313" key="2">
    <source>
        <dbReference type="EMBL" id="AEG98384.1"/>
    </source>
</evidence>
<dbReference type="InterPro" id="IPR024079">
    <property type="entry name" value="MetalloPept_cat_dom_sf"/>
</dbReference>
<name>A0A0H3FZR9_KLEAK</name>